<dbReference type="PANTHER" id="PTHR41244">
    <property type="entry name" value="RHAMNAN SYNTHESIS F"/>
    <property type="match status" value="1"/>
</dbReference>
<protein>
    <submittedName>
        <fullName evidence="1">Glycoside hydrolase family 99-like domain-containing protein</fullName>
    </submittedName>
</protein>
<evidence type="ECO:0000313" key="1">
    <source>
        <dbReference type="EMBL" id="MFI7587876.1"/>
    </source>
</evidence>
<dbReference type="InterPro" id="IPR032719">
    <property type="entry name" value="WbsX"/>
</dbReference>
<name>A0ABW8ANC6_9ACTN</name>
<reference evidence="1 2" key="1">
    <citation type="submission" date="2024-10" db="EMBL/GenBank/DDBJ databases">
        <title>The Natural Products Discovery Center: Release of the First 8490 Sequenced Strains for Exploring Actinobacteria Biosynthetic Diversity.</title>
        <authorList>
            <person name="Kalkreuter E."/>
            <person name="Kautsar S.A."/>
            <person name="Yang D."/>
            <person name="Bader C.D."/>
            <person name="Teijaro C.N."/>
            <person name="Fluegel L."/>
            <person name="Davis C.M."/>
            <person name="Simpson J.R."/>
            <person name="Lauterbach L."/>
            <person name="Steele A.D."/>
            <person name="Gui C."/>
            <person name="Meng S."/>
            <person name="Li G."/>
            <person name="Viehrig K."/>
            <person name="Ye F."/>
            <person name="Su P."/>
            <person name="Kiefer A.F."/>
            <person name="Nichols A."/>
            <person name="Cepeda A.J."/>
            <person name="Yan W."/>
            <person name="Fan B."/>
            <person name="Jiang Y."/>
            <person name="Adhikari A."/>
            <person name="Zheng C.-J."/>
            <person name="Schuster L."/>
            <person name="Cowan T.M."/>
            <person name="Smanski M.J."/>
            <person name="Chevrette M.G."/>
            <person name="De Carvalho L.P.S."/>
            <person name="Shen B."/>
        </authorList>
    </citation>
    <scope>NUCLEOTIDE SEQUENCE [LARGE SCALE GENOMIC DNA]</scope>
    <source>
        <strain evidence="1 2">NPDC049639</strain>
    </source>
</reference>
<dbReference type="PANTHER" id="PTHR41244:SF1">
    <property type="entry name" value="GLYCOSYLTRANSFERASE"/>
    <property type="match status" value="1"/>
</dbReference>
<dbReference type="Gene3D" id="3.20.20.80">
    <property type="entry name" value="Glycosidases"/>
    <property type="match status" value="1"/>
</dbReference>
<dbReference type="CDD" id="cd11579">
    <property type="entry name" value="Glyco_tran_WbsX"/>
    <property type="match status" value="1"/>
</dbReference>
<evidence type="ECO:0000313" key="2">
    <source>
        <dbReference type="Proteomes" id="UP001612915"/>
    </source>
</evidence>
<proteinExistence type="predicted"/>
<accession>A0ABW8ANC6</accession>
<organism evidence="1 2">
    <name type="scientific">Spongisporangium articulatum</name>
    <dbReference type="NCBI Taxonomy" id="3362603"/>
    <lineage>
        <taxon>Bacteria</taxon>
        <taxon>Bacillati</taxon>
        <taxon>Actinomycetota</taxon>
        <taxon>Actinomycetes</taxon>
        <taxon>Kineosporiales</taxon>
        <taxon>Kineosporiaceae</taxon>
        <taxon>Spongisporangium</taxon>
    </lineage>
</organism>
<dbReference type="Pfam" id="PF14307">
    <property type="entry name" value="Glyco_tran_WbsX"/>
    <property type="match status" value="1"/>
</dbReference>
<sequence length="392" mass="45806">MTIAFYLPQFHAIPENDDWWGAGFTEWTNVKRAVPAYRGHVQPNEPATPFGEYNLLDPSVVEWQTKIAMENGIDAFCYYHYWFAGVRLLEQPLDNYLESQISMPFAICWANENWSRRWDGKNHEILMAQDYDNETPRRVFESFVPYLSDSRYVRRDNKCVLLVHRVDHLPDAKHYASEWRRLAHEHNIGELWLVASETSPGLDPRDFGFDAAAEFPPVGDNTIASALLHPPNSLNPDFRGRLMSYSRLARWYENRSTPPFPRHRGLVPRWDNSPRRMLKATLFHGSTPERYGLWLTRARRDEQEQRPGTGLVFVNAWNEWAEGAYLEPDHQYGDAYLRASNWNIHVESNFRHPRVSHPFIAHLSWAFAQSLLQAVASTVKNFAKHCQRKLVR</sequence>
<dbReference type="Proteomes" id="UP001612915">
    <property type="component" value="Unassembled WGS sequence"/>
</dbReference>
<gene>
    <name evidence="1" type="ORF">ACIB24_12450</name>
</gene>
<dbReference type="EMBL" id="JBITLV010000003">
    <property type="protein sequence ID" value="MFI7587876.1"/>
    <property type="molecule type" value="Genomic_DNA"/>
</dbReference>
<comment type="caution">
    <text evidence="1">The sequence shown here is derived from an EMBL/GenBank/DDBJ whole genome shotgun (WGS) entry which is preliminary data.</text>
</comment>
<keyword evidence="2" id="KW-1185">Reference proteome</keyword>
<dbReference type="RefSeq" id="WP_398280368.1">
    <property type="nucleotide sequence ID" value="NZ_JBITLV010000003.1"/>
</dbReference>